<dbReference type="GeneID" id="63717311"/>
<dbReference type="PANTHER" id="PTHR34826">
    <property type="entry name" value="UPF0590 PROTEIN C409.17C"/>
    <property type="match status" value="1"/>
</dbReference>
<dbReference type="Proteomes" id="UP000076580">
    <property type="component" value="Chromosome 02"/>
</dbReference>
<accession>A0A151GKP0</accession>
<sequence length="334" mass="37775">MAERYILRVTAGAGYDEASHVIVPVNRADPLIIESDVANVELNVRIQNYQGLPRGSPSTSTYFLMEPHAYNQDQYSISFRFTPHKPASSEEIGISGTDLQFGNDFDHPIRDRLPPGFNTAMSIVKWWIDPGLDGDAYADRPHLYGPALSSFNAIHVGQGEYDEEKGGLWFEEGGDDKGKQARADKGMPDNSKARMKWALRDDSKQNWVFEYGQTYGLDFFNPYIDFSTLSLRLPGFQLPIVKYWDGQGLRRSHSLRYVLRNKMTGEVYLVLVFTIFLHEDVDEHGFIKEGAAERAVAASGKKGRKRESPNKEKAPDEAIEKLDSWQETTLNDVD</sequence>
<organism evidence="3 4">
    <name type="scientific">Drechmeria coniospora</name>
    <name type="common">Nematophagous fungus</name>
    <name type="synonym">Meria coniospora</name>
    <dbReference type="NCBI Taxonomy" id="98403"/>
    <lineage>
        <taxon>Eukaryota</taxon>
        <taxon>Fungi</taxon>
        <taxon>Dikarya</taxon>
        <taxon>Ascomycota</taxon>
        <taxon>Pezizomycotina</taxon>
        <taxon>Sordariomycetes</taxon>
        <taxon>Hypocreomycetidae</taxon>
        <taxon>Hypocreales</taxon>
        <taxon>Ophiocordycipitaceae</taxon>
        <taxon>Drechmeria</taxon>
    </lineage>
</organism>
<reference evidence="3 4" key="1">
    <citation type="journal article" date="2016" name="Sci. Rep.">
        <title>Insights into Adaptations to a Near-Obligate Nematode Endoparasitic Lifestyle from the Finished Genome of Drechmeria coniospora.</title>
        <authorList>
            <person name="Zhang L."/>
            <person name="Zhou Z."/>
            <person name="Guo Q."/>
            <person name="Fokkens L."/>
            <person name="Miskei M."/>
            <person name="Pocsi I."/>
            <person name="Zhang W."/>
            <person name="Chen M."/>
            <person name="Wang L."/>
            <person name="Sun Y."/>
            <person name="Donzelli B.G."/>
            <person name="Gibson D.M."/>
            <person name="Nelson D.R."/>
            <person name="Luo J.G."/>
            <person name="Rep M."/>
            <person name="Liu H."/>
            <person name="Yang S."/>
            <person name="Wang J."/>
            <person name="Krasnoff S.B."/>
            <person name="Xu Y."/>
            <person name="Molnar I."/>
            <person name="Lin M."/>
        </authorList>
    </citation>
    <scope>NUCLEOTIDE SEQUENCE [LARGE SCALE GENOMIC DNA]</scope>
    <source>
        <strain evidence="3 4">ARSEF 6962</strain>
    </source>
</reference>
<keyword evidence="4" id="KW-1185">Reference proteome</keyword>
<dbReference type="EMBL" id="LAYC01000002">
    <property type="protein sequence ID" value="KYK57656.1"/>
    <property type="molecule type" value="Genomic_DNA"/>
</dbReference>
<evidence type="ECO:0000259" key="2">
    <source>
        <dbReference type="Pfam" id="PF08588"/>
    </source>
</evidence>
<dbReference type="Pfam" id="PF08588">
    <property type="entry name" value="Duc1"/>
    <property type="match status" value="1"/>
</dbReference>
<evidence type="ECO:0000313" key="4">
    <source>
        <dbReference type="Proteomes" id="UP000076580"/>
    </source>
</evidence>
<dbReference type="InterPro" id="IPR013897">
    <property type="entry name" value="Duc1"/>
</dbReference>
<feature type="compositionally biased region" description="Basic and acidic residues" evidence="1">
    <location>
        <begin position="306"/>
        <end position="320"/>
    </location>
</feature>
<dbReference type="PANTHER" id="PTHR34826:SF2">
    <property type="entry name" value="UPF0590 PROTEIN C409.17C"/>
    <property type="match status" value="1"/>
</dbReference>
<dbReference type="STRING" id="98403.A0A151GKP0"/>
<feature type="region of interest" description="Disordered" evidence="1">
    <location>
        <begin position="297"/>
        <end position="320"/>
    </location>
</feature>
<name>A0A151GKP0_DRECN</name>
<feature type="domain" description="Domain of unknown function at the cortex 1" evidence="2">
    <location>
        <begin position="7"/>
        <end position="275"/>
    </location>
</feature>
<dbReference type="RefSeq" id="XP_040657008.1">
    <property type="nucleotide sequence ID" value="XM_040801975.1"/>
</dbReference>
<dbReference type="InParanoid" id="A0A151GKP0"/>
<proteinExistence type="predicted"/>
<comment type="caution">
    <text evidence="3">The sequence shown here is derived from an EMBL/GenBank/DDBJ whole genome shotgun (WGS) entry which is preliminary data.</text>
</comment>
<evidence type="ECO:0000313" key="3">
    <source>
        <dbReference type="EMBL" id="KYK57656.1"/>
    </source>
</evidence>
<evidence type="ECO:0000256" key="1">
    <source>
        <dbReference type="SAM" id="MobiDB-lite"/>
    </source>
</evidence>
<dbReference type="AlphaFoldDB" id="A0A151GKP0"/>
<protein>
    <recommendedName>
        <fullName evidence="2">Domain of unknown function at the cortex 1 domain-containing protein</fullName>
    </recommendedName>
</protein>
<gene>
    <name evidence="3" type="ORF">DCS_04668</name>
</gene>